<sequence>MVSSRTRNDMTRNDTTTIDSSLDFAYARPFKKAVSPSTRYPCVCACCFSVILTVKYVHGYSNLDKSHTLHHQLRPNFPRFDIEKKKKGLMGSVFWAAEILSCRIEYPIDFYLRGGAWFGPISEGRGVRIIHPFFAFRFSLLTLAFGYQLSFEPFLWSSRVWGVCVGHCRVLLK</sequence>
<reference evidence="1 2" key="1">
    <citation type="journal article" date="2019" name="Nat. Ecol. Evol.">
        <title>Megaphylogeny resolves global patterns of mushroom evolution.</title>
        <authorList>
            <person name="Varga T."/>
            <person name="Krizsan K."/>
            <person name="Foldi C."/>
            <person name="Dima B."/>
            <person name="Sanchez-Garcia M."/>
            <person name="Sanchez-Ramirez S."/>
            <person name="Szollosi G.J."/>
            <person name="Szarkandi J.G."/>
            <person name="Papp V."/>
            <person name="Albert L."/>
            <person name="Andreopoulos W."/>
            <person name="Angelini C."/>
            <person name="Antonin V."/>
            <person name="Barry K.W."/>
            <person name="Bougher N.L."/>
            <person name="Buchanan P."/>
            <person name="Buyck B."/>
            <person name="Bense V."/>
            <person name="Catcheside P."/>
            <person name="Chovatia M."/>
            <person name="Cooper J."/>
            <person name="Damon W."/>
            <person name="Desjardin D."/>
            <person name="Finy P."/>
            <person name="Geml J."/>
            <person name="Haridas S."/>
            <person name="Hughes K."/>
            <person name="Justo A."/>
            <person name="Karasinski D."/>
            <person name="Kautmanova I."/>
            <person name="Kiss B."/>
            <person name="Kocsube S."/>
            <person name="Kotiranta H."/>
            <person name="LaButti K.M."/>
            <person name="Lechner B.E."/>
            <person name="Liimatainen K."/>
            <person name="Lipzen A."/>
            <person name="Lukacs Z."/>
            <person name="Mihaltcheva S."/>
            <person name="Morgado L.N."/>
            <person name="Niskanen T."/>
            <person name="Noordeloos M.E."/>
            <person name="Ohm R.A."/>
            <person name="Ortiz-Santana B."/>
            <person name="Ovrebo C."/>
            <person name="Racz N."/>
            <person name="Riley R."/>
            <person name="Savchenko A."/>
            <person name="Shiryaev A."/>
            <person name="Soop K."/>
            <person name="Spirin V."/>
            <person name="Szebenyi C."/>
            <person name="Tomsovsky M."/>
            <person name="Tulloss R.E."/>
            <person name="Uehling J."/>
            <person name="Grigoriev I.V."/>
            <person name="Vagvolgyi C."/>
            <person name="Papp T."/>
            <person name="Martin F.M."/>
            <person name="Miettinen O."/>
            <person name="Hibbett D.S."/>
            <person name="Nagy L.G."/>
        </authorList>
    </citation>
    <scope>NUCLEOTIDE SEQUENCE [LARGE SCALE GENOMIC DNA]</scope>
    <source>
        <strain evidence="1 2">CBS 962.96</strain>
    </source>
</reference>
<protein>
    <submittedName>
        <fullName evidence="1">Uncharacterized protein</fullName>
    </submittedName>
</protein>
<keyword evidence="2" id="KW-1185">Reference proteome</keyword>
<evidence type="ECO:0000313" key="1">
    <source>
        <dbReference type="EMBL" id="THU76247.1"/>
    </source>
</evidence>
<gene>
    <name evidence="1" type="ORF">K435DRAFT_180569</name>
</gene>
<name>A0A4S8KL50_DENBC</name>
<dbReference type="AlphaFoldDB" id="A0A4S8KL50"/>
<evidence type="ECO:0000313" key="2">
    <source>
        <dbReference type="Proteomes" id="UP000297245"/>
    </source>
</evidence>
<organism evidence="1 2">
    <name type="scientific">Dendrothele bispora (strain CBS 962.96)</name>
    <dbReference type="NCBI Taxonomy" id="1314807"/>
    <lineage>
        <taxon>Eukaryota</taxon>
        <taxon>Fungi</taxon>
        <taxon>Dikarya</taxon>
        <taxon>Basidiomycota</taxon>
        <taxon>Agaricomycotina</taxon>
        <taxon>Agaricomycetes</taxon>
        <taxon>Agaricomycetidae</taxon>
        <taxon>Agaricales</taxon>
        <taxon>Agaricales incertae sedis</taxon>
        <taxon>Dendrothele</taxon>
    </lineage>
</organism>
<dbReference type="EMBL" id="ML181045">
    <property type="protein sequence ID" value="THU76247.1"/>
    <property type="molecule type" value="Genomic_DNA"/>
</dbReference>
<proteinExistence type="predicted"/>
<dbReference type="Proteomes" id="UP000297245">
    <property type="component" value="Unassembled WGS sequence"/>
</dbReference>
<accession>A0A4S8KL50</accession>